<accession>A0A067EAF7</accession>
<keyword evidence="2" id="KW-1185">Reference proteome</keyword>
<name>A0A067EAF7_CITSI</name>
<sequence length="110" mass="12296">LTSKQTSIKSKVARSNANLSRFVQLSTGRSCIKTSRGTCSFPSYYELGSPRQPLDASESCSSPHKLGSEVANPNGYFINVFNNYFQYVHDIKSKQEINLELQVAVNCLIW</sequence>
<dbReference type="Proteomes" id="UP000027120">
    <property type="component" value="Unassembled WGS sequence"/>
</dbReference>
<reference evidence="1 2" key="1">
    <citation type="submission" date="2014-04" db="EMBL/GenBank/DDBJ databases">
        <authorList>
            <consortium name="International Citrus Genome Consortium"/>
            <person name="Gmitter F."/>
            <person name="Chen C."/>
            <person name="Farmerie W."/>
            <person name="Harkins T."/>
            <person name="Desany B."/>
            <person name="Mohiuddin M."/>
            <person name="Kodira C."/>
            <person name="Borodovsky M."/>
            <person name="Lomsadze A."/>
            <person name="Burns P."/>
            <person name="Jenkins J."/>
            <person name="Prochnik S."/>
            <person name="Shu S."/>
            <person name="Chapman J."/>
            <person name="Pitluck S."/>
            <person name="Schmutz J."/>
            <person name="Rokhsar D."/>
        </authorList>
    </citation>
    <scope>NUCLEOTIDE SEQUENCE</scope>
</reference>
<evidence type="ECO:0000313" key="2">
    <source>
        <dbReference type="Proteomes" id="UP000027120"/>
    </source>
</evidence>
<protein>
    <submittedName>
        <fullName evidence="1">Uncharacterized protein</fullName>
    </submittedName>
</protein>
<dbReference type="EMBL" id="KK785042">
    <property type="protein sequence ID" value="KDO52063.1"/>
    <property type="molecule type" value="Genomic_DNA"/>
</dbReference>
<evidence type="ECO:0000313" key="1">
    <source>
        <dbReference type="EMBL" id="KDO52063.1"/>
    </source>
</evidence>
<feature type="non-terminal residue" evidence="1">
    <location>
        <position position="1"/>
    </location>
</feature>
<organism evidence="1 2">
    <name type="scientific">Citrus sinensis</name>
    <name type="common">Sweet orange</name>
    <name type="synonym">Citrus aurantium var. sinensis</name>
    <dbReference type="NCBI Taxonomy" id="2711"/>
    <lineage>
        <taxon>Eukaryota</taxon>
        <taxon>Viridiplantae</taxon>
        <taxon>Streptophyta</taxon>
        <taxon>Embryophyta</taxon>
        <taxon>Tracheophyta</taxon>
        <taxon>Spermatophyta</taxon>
        <taxon>Magnoliopsida</taxon>
        <taxon>eudicotyledons</taxon>
        <taxon>Gunneridae</taxon>
        <taxon>Pentapetalae</taxon>
        <taxon>rosids</taxon>
        <taxon>malvids</taxon>
        <taxon>Sapindales</taxon>
        <taxon>Rutaceae</taxon>
        <taxon>Aurantioideae</taxon>
        <taxon>Citrus</taxon>
    </lineage>
</organism>
<proteinExistence type="predicted"/>
<gene>
    <name evidence="1" type="ORF">CISIN_1g0332201mg</name>
</gene>
<dbReference type="AlphaFoldDB" id="A0A067EAF7"/>